<sequence length="86" mass="8848">MHGRGGREGMAGRGLGRRLAGPRRRRVGLSGVVAGSAVGSRREGPVVLLIVVAVLLLVVVVAGWVRADRAAAHTCPGGDGFLHHPL</sequence>
<accession>A0A1S1Q2M6</accession>
<keyword evidence="2" id="KW-1133">Transmembrane helix</keyword>
<dbReference type="AlphaFoldDB" id="A0A1S1Q2M6"/>
<feature type="region of interest" description="Disordered" evidence="1">
    <location>
        <begin position="1"/>
        <end position="23"/>
    </location>
</feature>
<evidence type="ECO:0000256" key="2">
    <source>
        <dbReference type="SAM" id="Phobius"/>
    </source>
</evidence>
<name>A0A1S1Q2M6_9ACTN</name>
<reference evidence="4" key="1">
    <citation type="submission" date="2016-07" db="EMBL/GenBank/DDBJ databases">
        <title>Frankia sp. NRRL B-16219 Genome sequencing.</title>
        <authorList>
            <person name="Ghodhbane-Gtari F."/>
            <person name="Swanson E."/>
            <person name="Gueddou A."/>
            <person name="Louati M."/>
            <person name="Nouioui I."/>
            <person name="Hezbri K."/>
            <person name="Abebe-Akele F."/>
            <person name="Simpson S."/>
            <person name="Morris K."/>
            <person name="Thomas K."/>
            <person name="Gtari M."/>
            <person name="Tisa L.S."/>
        </authorList>
    </citation>
    <scope>NUCLEOTIDE SEQUENCE [LARGE SCALE GENOMIC DNA]</scope>
    <source>
        <strain evidence="4">NRRL B-16219</strain>
    </source>
</reference>
<keyword evidence="2" id="KW-0472">Membrane</keyword>
<feature type="transmembrane region" description="Helical" evidence="2">
    <location>
        <begin position="46"/>
        <end position="65"/>
    </location>
</feature>
<protein>
    <submittedName>
        <fullName evidence="3">Uncharacterized protein</fullName>
    </submittedName>
</protein>
<keyword evidence="2" id="KW-0812">Transmembrane</keyword>
<evidence type="ECO:0000313" key="3">
    <source>
        <dbReference type="EMBL" id="OHV27761.1"/>
    </source>
</evidence>
<keyword evidence="4" id="KW-1185">Reference proteome</keyword>
<evidence type="ECO:0000256" key="1">
    <source>
        <dbReference type="SAM" id="MobiDB-lite"/>
    </source>
</evidence>
<comment type="caution">
    <text evidence="3">The sequence shown here is derived from an EMBL/GenBank/DDBJ whole genome shotgun (WGS) entry which is preliminary data.</text>
</comment>
<dbReference type="Proteomes" id="UP000179769">
    <property type="component" value="Unassembled WGS sequence"/>
</dbReference>
<dbReference type="EMBL" id="MAXA01000217">
    <property type="protein sequence ID" value="OHV27761.1"/>
    <property type="molecule type" value="Genomic_DNA"/>
</dbReference>
<organism evidence="3 4">
    <name type="scientific">Parafrankia soli</name>
    <dbReference type="NCBI Taxonomy" id="2599596"/>
    <lineage>
        <taxon>Bacteria</taxon>
        <taxon>Bacillati</taxon>
        <taxon>Actinomycetota</taxon>
        <taxon>Actinomycetes</taxon>
        <taxon>Frankiales</taxon>
        <taxon>Frankiaceae</taxon>
        <taxon>Parafrankia</taxon>
    </lineage>
</organism>
<evidence type="ECO:0000313" key="4">
    <source>
        <dbReference type="Proteomes" id="UP000179769"/>
    </source>
</evidence>
<proteinExistence type="predicted"/>
<gene>
    <name evidence="3" type="ORF">BBK14_19195</name>
</gene>